<evidence type="ECO:0000313" key="2">
    <source>
        <dbReference type="EMBL" id="AFU02829.1"/>
    </source>
</evidence>
<evidence type="ECO:0000259" key="1">
    <source>
        <dbReference type="Pfam" id="PF16363"/>
    </source>
</evidence>
<evidence type="ECO:0000313" key="3">
    <source>
        <dbReference type="Proteomes" id="UP000006304"/>
    </source>
</evidence>
<gene>
    <name evidence="2" type="ORF">O3I_024380</name>
</gene>
<feature type="domain" description="NAD(P)-binding" evidence="1">
    <location>
        <begin position="4"/>
        <end position="300"/>
    </location>
</feature>
<dbReference type="Pfam" id="PF16363">
    <property type="entry name" value="GDP_Man_Dehyd"/>
    <property type="match status" value="1"/>
</dbReference>
<dbReference type="eggNOG" id="COG1088">
    <property type="taxonomic scope" value="Bacteria"/>
</dbReference>
<accession>K0F0F2</accession>
<dbReference type="HOGENOM" id="CLU_007383_1_7_11"/>
<sequence>MRVLVTGGAGFLGVHVVEQLLHQRKVAAVTVLDNCRHTAIPQALPASQRVTVVDGTVLDAGLVTELVTECEVVIHLAAETFVDASIADDELFVETNITGTAVLLRALRALGGRRLLHASTDEVFGEANAEPFTEATAYRPRNPYAATKAAADHLVRAYTTTHDLDATICHFSNLFGRWQYPEKLIPATVTRLLGGEPAQIYGSGQQSRTWLHVTDAAAGLLAALEHGAAGQSYLIGGDHELTTLEVVGRIAEHLDITVEDAASFVADRPGHDHRYWTDTSKARLELGWKPATTFDDGLADTVTWMSTHQGWWRQ</sequence>
<reference evidence="2 3" key="1">
    <citation type="journal article" date="2012" name="J. Bacteriol.">
        <title>Complete genome sequence of Nocardia brasiliensis HUJEG-1.</title>
        <authorList>
            <person name="Vera-Cabrera L."/>
            <person name="Ortiz-Lopez R."/>
            <person name="Elizondo-Gonzalez R."/>
            <person name="Perez-Maya A.A."/>
            <person name="Ocampo-Candiani J."/>
        </authorList>
    </citation>
    <scope>NUCLEOTIDE SEQUENCE [LARGE SCALE GENOMIC DNA]</scope>
    <source>
        <strain evidence="3">ATCC 700358</strain>
    </source>
</reference>
<dbReference type="Proteomes" id="UP000006304">
    <property type="component" value="Chromosome"/>
</dbReference>
<dbReference type="RefSeq" id="WP_014985684.1">
    <property type="nucleotide sequence ID" value="NC_018681.1"/>
</dbReference>
<dbReference type="EMBL" id="CP003876">
    <property type="protein sequence ID" value="AFU02829.1"/>
    <property type="molecule type" value="Genomic_DNA"/>
</dbReference>
<dbReference type="AlphaFoldDB" id="K0F0F2"/>
<dbReference type="InterPro" id="IPR016040">
    <property type="entry name" value="NAD(P)-bd_dom"/>
</dbReference>
<dbReference type="Gene3D" id="3.90.25.10">
    <property type="entry name" value="UDP-galactose 4-epimerase, domain 1"/>
    <property type="match status" value="1"/>
</dbReference>
<dbReference type="InterPro" id="IPR036291">
    <property type="entry name" value="NAD(P)-bd_dom_sf"/>
</dbReference>
<proteinExistence type="predicted"/>
<dbReference type="STRING" id="1133849.O3I_024380"/>
<dbReference type="KEGG" id="nbr:O3I_024380"/>
<dbReference type="Gene3D" id="3.40.50.720">
    <property type="entry name" value="NAD(P)-binding Rossmann-like Domain"/>
    <property type="match status" value="1"/>
</dbReference>
<keyword evidence="3" id="KW-1185">Reference proteome</keyword>
<organism evidence="2 3">
    <name type="scientific">Nocardia brasiliensis (strain ATCC 700358 / HUJEG-1)</name>
    <dbReference type="NCBI Taxonomy" id="1133849"/>
    <lineage>
        <taxon>Bacteria</taxon>
        <taxon>Bacillati</taxon>
        <taxon>Actinomycetota</taxon>
        <taxon>Actinomycetes</taxon>
        <taxon>Mycobacteriales</taxon>
        <taxon>Nocardiaceae</taxon>
        <taxon>Nocardia</taxon>
    </lineage>
</organism>
<name>K0F0F2_NOCB7</name>
<dbReference type="SUPFAM" id="SSF51735">
    <property type="entry name" value="NAD(P)-binding Rossmann-fold domains"/>
    <property type="match status" value="1"/>
</dbReference>
<dbReference type="PANTHER" id="PTHR43000">
    <property type="entry name" value="DTDP-D-GLUCOSE 4,6-DEHYDRATASE-RELATED"/>
    <property type="match status" value="1"/>
</dbReference>
<protein>
    <submittedName>
        <fullName evidence="2">dTDP-D-glucose 4,6-dehydratase</fullName>
    </submittedName>
</protein>